<proteinExistence type="predicted"/>
<protein>
    <submittedName>
        <fullName evidence="1">Uncharacterized protein</fullName>
    </submittedName>
</protein>
<dbReference type="Proteomes" id="UP000824225">
    <property type="component" value="Unassembled WGS sequence"/>
</dbReference>
<reference evidence="1" key="2">
    <citation type="submission" date="2021-04" db="EMBL/GenBank/DDBJ databases">
        <authorList>
            <person name="Gilroy R."/>
        </authorList>
    </citation>
    <scope>NUCLEOTIDE SEQUENCE</scope>
    <source>
        <strain evidence="1">CHK186-16707</strain>
    </source>
</reference>
<sequence length="127" mass="14603">MSQVQFPSRIRYEYEHDPAARLQYAHGVWGGINPQGEIEINFYLESDKMPAFSERRVEPDGSFGQEMAPFDEEVRVVTRHIHSKVVINYNTARALLEWLEEKIDALDMEEEGGAPFTLDGSPRGFEQ</sequence>
<accession>A0A9D2KJP6</accession>
<organism evidence="1 2">
    <name type="scientific">Candidatus Mailhella merdigallinarum</name>
    <dbReference type="NCBI Taxonomy" id="2838658"/>
    <lineage>
        <taxon>Bacteria</taxon>
        <taxon>Pseudomonadati</taxon>
        <taxon>Thermodesulfobacteriota</taxon>
        <taxon>Desulfovibrionia</taxon>
        <taxon>Desulfovibrionales</taxon>
        <taxon>Desulfovibrionaceae</taxon>
        <taxon>Mailhella</taxon>
    </lineage>
</organism>
<dbReference type="AlphaFoldDB" id="A0A9D2KJP6"/>
<comment type="caution">
    <text evidence="1">The sequence shown here is derived from an EMBL/GenBank/DDBJ whole genome shotgun (WGS) entry which is preliminary data.</text>
</comment>
<gene>
    <name evidence="1" type="ORF">H9962_02665</name>
</gene>
<dbReference type="EMBL" id="DXAN01000004">
    <property type="protein sequence ID" value="HJA08084.1"/>
    <property type="molecule type" value="Genomic_DNA"/>
</dbReference>
<evidence type="ECO:0000313" key="2">
    <source>
        <dbReference type="Proteomes" id="UP000824225"/>
    </source>
</evidence>
<evidence type="ECO:0000313" key="1">
    <source>
        <dbReference type="EMBL" id="HJA08084.1"/>
    </source>
</evidence>
<name>A0A9D2KJP6_9BACT</name>
<reference evidence="1" key="1">
    <citation type="journal article" date="2021" name="PeerJ">
        <title>Extensive microbial diversity within the chicken gut microbiome revealed by metagenomics and culture.</title>
        <authorList>
            <person name="Gilroy R."/>
            <person name="Ravi A."/>
            <person name="Getino M."/>
            <person name="Pursley I."/>
            <person name="Horton D.L."/>
            <person name="Alikhan N.F."/>
            <person name="Baker D."/>
            <person name="Gharbi K."/>
            <person name="Hall N."/>
            <person name="Watson M."/>
            <person name="Adriaenssens E.M."/>
            <person name="Foster-Nyarko E."/>
            <person name="Jarju S."/>
            <person name="Secka A."/>
            <person name="Antonio M."/>
            <person name="Oren A."/>
            <person name="Chaudhuri R.R."/>
            <person name="La Ragione R."/>
            <person name="Hildebrand F."/>
            <person name="Pallen M.J."/>
        </authorList>
    </citation>
    <scope>NUCLEOTIDE SEQUENCE</scope>
    <source>
        <strain evidence="1">CHK186-16707</strain>
    </source>
</reference>